<name>A0AC61RT83_9FIRM</name>
<dbReference type="EMBL" id="SRYA01000044">
    <property type="protein sequence ID" value="TGY93414.1"/>
    <property type="molecule type" value="Genomic_DNA"/>
</dbReference>
<accession>A0AC61RT83</accession>
<reference evidence="1" key="1">
    <citation type="submission" date="2019-04" db="EMBL/GenBank/DDBJ databases">
        <title>Microbes associate with the intestines of laboratory mice.</title>
        <authorList>
            <person name="Navarre W."/>
            <person name="Wong E."/>
            <person name="Huang K."/>
            <person name="Tropini C."/>
            <person name="Ng K."/>
            <person name="Yu B."/>
        </authorList>
    </citation>
    <scope>NUCLEOTIDE SEQUENCE</scope>
    <source>
        <strain evidence="1">NM01_1-7b</strain>
    </source>
</reference>
<keyword evidence="2" id="KW-1185">Reference proteome</keyword>
<protein>
    <submittedName>
        <fullName evidence="1">Uncharacterized protein</fullName>
    </submittedName>
</protein>
<sequence>MKKEYTFEELGYFAERECQALKDCLQGFSYMDFDIKWSNYAGNCTLIVATDYEAEEKEIKDFFLHCALSMIFQIKRTVK</sequence>
<evidence type="ECO:0000313" key="1">
    <source>
        <dbReference type="EMBL" id="TGY93414.1"/>
    </source>
</evidence>
<evidence type="ECO:0000313" key="2">
    <source>
        <dbReference type="Proteomes" id="UP000304953"/>
    </source>
</evidence>
<dbReference type="Proteomes" id="UP000304953">
    <property type="component" value="Unassembled WGS sequence"/>
</dbReference>
<proteinExistence type="predicted"/>
<organism evidence="1 2">
    <name type="scientific">Petralouisia muris</name>
    <dbReference type="NCBI Taxonomy" id="3032872"/>
    <lineage>
        <taxon>Bacteria</taxon>
        <taxon>Bacillati</taxon>
        <taxon>Bacillota</taxon>
        <taxon>Clostridia</taxon>
        <taxon>Lachnospirales</taxon>
        <taxon>Lachnospiraceae</taxon>
        <taxon>Petralouisia</taxon>
    </lineage>
</organism>
<comment type="caution">
    <text evidence="1">The sequence shown here is derived from an EMBL/GenBank/DDBJ whole genome shotgun (WGS) entry which is preliminary data.</text>
</comment>
<gene>
    <name evidence="1" type="ORF">E5329_18520</name>
</gene>